<dbReference type="PROSITE" id="PS50145">
    <property type="entry name" value="ZF_TRAF"/>
    <property type="match status" value="1"/>
</dbReference>
<dbReference type="InterPro" id="IPR043013">
    <property type="entry name" value="Znf_TRAF_N"/>
</dbReference>
<dbReference type="GO" id="GO:0061630">
    <property type="term" value="F:ubiquitin protein ligase activity"/>
    <property type="evidence" value="ECO:0007669"/>
    <property type="project" value="InterPro"/>
</dbReference>
<evidence type="ECO:0000313" key="8">
    <source>
        <dbReference type="Proteomes" id="UP000683360"/>
    </source>
</evidence>
<name>A0A8S3UGB3_MYTED</name>
<evidence type="ECO:0000256" key="5">
    <source>
        <dbReference type="PROSITE-ProRule" id="PRU00207"/>
    </source>
</evidence>
<keyword evidence="3" id="KW-0833">Ubl conjugation pathway</keyword>
<gene>
    <name evidence="7" type="ORF">MEDL_52571</name>
</gene>
<evidence type="ECO:0000256" key="3">
    <source>
        <dbReference type="ARBA" id="ARBA00022786"/>
    </source>
</evidence>
<dbReference type="InterPro" id="IPR001810">
    <property type="entry name" value="F-box_dom"/>
</dbReference>
<dbReference type="Pfam" id="PF15966">
    <property type="entry name" value="F-box_4"/>
    <property type="match status" value="1"/>
</dbReference>
<dbReference type="InterPro" id="IPR001293">
    <property type="entry name" value="Znf_TRAF"/>
</dbReference>
<evidence type="ECO:0000256" key="2">
    <source>
        <dbReference type="ARBA" id="ARBA00022771"/>
    </source>
</evidence>
<accession>A0A8S3UGB3</accession>
<dbReference type="Gene3D" id="3.30.40.150">
    <property type="entry name" value="TRAF-like zinc-finger, N-terminal subdomain"/>
    <property type="match status" value="1"/>
</dbReference>
<dbReference type="InterPro" id="IPR031890">
    <property type="entry name" value="Fbxo30/Fbxo40"/>
</dbReference>
<feature type="domain" description="TRAF-type" evidence="6">
    <location>
        <begin position="84"/>
        <end position="126"/>
    </location>
</feature>
<dbReference type="PANTHER" id="PTHR15933">
    <property type="entry name" value="PROTEIN CBG16327"/>
    <property type="match status" value="1"/>
</dbReference>
<dbReference type="PANTHER" id="PTHR15933:SF20">
    <property type="entry name" value="F-BOX DOMAIN-CONTAINING PROTEIN"/>
    <property type="match status" value="1"/>
</dbReference>
<evidence type="ECO:0000256" key="1">
    <source>
        <dbReference type="ARBA" id="ARBA00022723"/>
    </source>
</evidence>
<dbReference type="Pfam" id="PF15965">
    <property type="entry name" value="zf-TRAF_2"/>
    <property type="match status" value="1"/>
</dbReference>
<comment type="caution">
    <text evidence="7">The sequence shown here is derived from an EMBL/GenBank/DDBJ whole genome shotgun (WGS) entry which is preliminary data.</text>
</comment>
<protein>
    <recommendedName>
        <fullName evidence="6">TRAF-type domain-containing protein</fullName>
    </recommendedName>
</protein>
<dbReference type="InterPro" id="IPR013083">
    <property type="entry name" value="Znf_RING/FYVE/PHD"/>
</dbReference>
<dbReference type="Gene3D" id="3.30.40.10">
    <property type="entry name" value="Zinc/RING finger domain, C3HC4 (zinc finger)"/>
    <property type="match status" value="1"/>
</dbReference>
<evidence type="ECO:0000256" key="4">
    <source>
        <dbReference type="ARBA" id="ARBA00022833"/>
    </source>
</evidence>
<dbReference type="AlphaFoldDB" id="A0A8S3UGB3"/>
<dbReference type="OrthoDB" id="5918172at2759"/>
<evidence type="ECO:0000313" key="7">
    <source>
        <dbReference type="EMBL" id="CAG2240250.1"/>
    </source>
</evidence>
<keyword evidence="1 5" id="KW-0479">Metal-binding</keyword>
<proteinExistence type="predicted"/>
<feature type="zinc finger region" description="TRAF-type" evidence="5">
    <location>
        <begin position="84"/>
        <end position="126"/>
    </location>
</feature>
<dbReference type="GO" id="GO:0008270">
    <property type="term" value="F:zinc ion binding"/>
    <property type="evidence" value="ECO:0007669"/>
    <property type="project" value="UniProtKB-KW"/>
</dbReference>
<dbReference type="EMBL" id="CAJPWZ010002552">
    <property type="protein sequence ID" value="CAG2240250.1"/>
    <property type="molecule type" value="Genomic_DNA"/>
</dbReference>
<reference evidence="7" key="1">
    <citation type="submission" date="2021-03" db="EMBL/GenBank/DDBJ databases">
        <authorList>
            <person name="Bekaert M."/>
        </authorList>
    </citation>
    <scope>NUCLEOTIDE SEQUENCE</scope>
</reference>
<keyword evidence="2 5" id="KW-0863">Zinc-finger</keyword>
<dbReference type="SUPFAM" id="SSF49599">
    <property type="entry name" value="TRAF domain-like"/>
    <property type="match status" value="1"/>
</dbReference>
<evidence type="ECO:0000259" key="6">
    <source>
        <dbReference type="PROSITE" id="PS50145"/>
    </source>
</evidence>
<keyword evidence="8" id="KW-1185">Reference proteome</keyword>
<sequence length="417" mass="48060">MQFEKDGNLEEGNGIKETSLMLDITGDNINTLSLQNAEASAIHNHCASCFTEKCAYVIKGSDGCEMTSCKNCEKHLHACKLDDHTYVCSESIVPCINKENGCESKIHRSQMHAHMKTCPANVVVCQGRHGHVRRNDGKIANAFNCGGIFHREEFKWHYKNFGLDIVEDSLGTSIVSCPYRASGCRFRVRKFSPDVPKSRLVFNRDRNCFGLSISDIDESRLLQTGSVINFEHIPEKAFNNIVAYLDNLSICSLNATSSKLRKMCQAFLGTRGVVVCAWTKGNCLKWQYELKRMFTTGFSPIRKWRMDTPIDLYKHIDSCVFKLEFQRFEMKVIHEKWSYLGALNDRHVCEKMLKRQLESRLLPKNKYTKWVFGKPLKEKVLVLENDKNMYRCVLCKKRSKYREHLADHMFDHLPKLT</sequence>
<organism evidence="7 8">
    <name type="scientific">Mytilus edulis</name>
    <name type="common">Blue mussel</name>
    <dbReference type="NCBI Taxonomy" id="6550"/>
    <lineage>
        <taxon>Eukaryota</taxon>
        <taxon>Metazoa</taxon>
        <taxon>Spiralia</taxon>
        <taxon>Lophotrochozoa</taxon>
        <taxon>Mollusca</taxon>
        <taxon>Bivalvia</taxon>
        <taxon>Autobranchia</taxon>
        <taxon>Pteriomorphia</taxon>
        <taxon>Mytilida</taxon>
        <taxon>Mytiloidea</taxon>
        <taxon>Mytilidae</taxon>
        <taxon>Mytilinae</taxon>
        <taxon>Mytilus</taxon>
    </lineage>
</organism>
<dbReference type="Proteomes" id="UP000683360">
    <property type="component" value="Unassembled WGS sequence"/>
</dbReference>
<keyword evidence="4 5" id="KW-0862">Zinc</keyword>